<reference evidence="1" key="1">
    <citation type="submission" date="2019-03" db="EMBL/GenBank/DDBJ databases">
        <title>WGS assembly of Setaria viridis.</title>
        <authorList>
            <person name="Huang P."/>
            <person name="Jenkins J."/>
            <person name="Grimwood J."/>
            <person name="Barry K."/>
            <person name="Healey A."/>
            <person name="Mamidi S."/>
            <person name="Sreedasyam A."/>
            <person name="Shu S."/>
            <person name="Feldman M."/>
            <person name="Wu J."/>
            <person name="Yu Y."/>
            <person name="Chen C."/>
            <person name="Johnson J."/>
            <person name="Rokhsar D."/>
            <person name="Baxter I."/>
            <person name="Schmutz J."/>
            <person name="Brutnell T."/>
            <person name="Kellogg E."/>
        </authorList>
    </citation>
    <scope>NUCLEOTIDE SEQUENCE [LARGE SCALE GENOMIC DNA]</scope>
</reference>
<gene>
    <name evidence="1" type="ORF">SEVIR_3G320500v2</name>
</gene>
<evidence type="ECO:0000313" key="1">
    <source>
        <dbReference type="EMBL" id="TKW28252.1"/>
    </source>
</evidence>
<name>A0A4U6VHH4_SETVI</name>
<dbReference type="Gramene" id="TKW28252">
    <property type="protein sequence ID" value="TKW28252"/>
    <property type="gene ID" value="SEVIR_3G320500v2"/>
</dbReference>
<accession>A0A4U6VHH4</accession>
<dbReference type="Proteomes" id="UP000298652">
    <property type="component" value="Chromosome 3"/>
</dbReference>
<protein>
    <submittedName>
        <fullName evidence="1">Uncharacterized protein</fullName>
    </submittedName>
</protein>
<sequence>MGEVIRMGKVTRAWGPWIGGEGQRWSSTATWCPCRSGGGSANGGRRVAWRGSGCTWEMVRRPMGGEGPAGVAGGAQWPFSASVQAKGRRPATRLCSLLFLSPLSLLSSHLFLAPPFIPFCPLLHDTFEHQHRLTPPLSSHKEQRQAGGARRAASCCRFRQCSSSNQHRTHELATSCAGSRPVQRHWGRAAGTVVRERGAGRRLARACSPLGRSLRAPRTALVWGWSLSRASTAQARRLAGSHGTDSGRSNNP</sequence>
<dbReference type="AlphaFoldDB" id="A0A4U6VHH4"/>
<dbReference type="EMBL" id="CM016554">
    <property type="protein sequence ID" value="TKW28252.1"/>
    <property type="molecule type" value="Genomic_DNA"/>
</dbReference>
<keyword evidence="2" id="KW-1185">Reference proteome</keyword>
<evidence type="ECO:0000313" key="2">
    <source>
        <dbReference type="Proteomes" id="UP000298652"/>
    </source>
</evidence>
<proteinExistence type="predicted"/>
<organism evidence="1 2">
    <name type="scientific">Setaria viridis</name>
    <name type="common">Green bristlegrass</name>
    <name type="synonym">Setaria italica subsp. viridis</name>
    <dbReference type="NCBI Taxonomy" id="4556"/>
    <lineage>
        <taxon>Eukaryota</taxon>
        <taxon>Viridiplantae</taxon>
        <taxon>Streptophyta</taxon>
        <taxon>Embryophyta</taxon>
        <taxon>Tracheophyta</taxon>
        <taxon>Spermatophyta</taxon>
        <taxon>Magnoliopsida</taxon>
        <taxon>Liliopsida</taxon>
        <taxon>Poales</taxon>
        <taxon>Poaceae</taxon>
        <taxon>PACMAD clade</taxon>
        <taxon>Panicoideae</taxon>
        <taxon>Panicodae</taxon>
        <taxon>Paniceae</taxon>
        <taxon>Cenchrinae</taxon>
        <taxon>Setaria</taxon>
    </lineage>
</organism>